<keyword evidence="2" id="KW-1185">Reference proteome</keyword>
<protein>
    <submittedName>
        <fullName evidence="1">Uncharacterized protein</fullName>
    </submittedName>
</protein>
<dbReference type="Proteomes" id="UP000308600">
    <property type="component" value="Unassembled WGS sequence"/>
</dbReference>
<name>A0ACD3BA04_9AGAR</name>
<gene>
    <name evidence="1" type="ORF">BDN72DRAFT_600536</name>
</gene>
<evidence type="ECO:0000313" key="1">
    <source>
        <dbReference type="EMBL" id="TFK74938.1"/>
    </source>
</evidence>
<sequence>MPVNTAAENIFGTLGAICWTVQLIPQIWKSKRDHSTKGLSPWLVLIWGLSTAPMGVYCIVKGLSVPLIAQPHLFGFFSLVSWGQCQYYSQGRTLFASACMTLFVISIVAGFEVGMVYALRPSFTQGNKKGVLSFGIMSSVLIAAGLLPQYYEIYKCNEVLGISMAFMTIDILGGVFSVISLTFKSDFETLACIAYSLVIVLDFVIVVAAFVLNPRAQRRRRQSLQLDSDDVYTTFVPLPSMSSCSRSNSNNPV</sequence>
<reference evidence="1 2" key="1">
    <citation type="journal article" date="2019" name="Nat. Ecol. Evol.">
        <title>Megaphylogeny resolves global patterns of mushroom evolution.</title>
        <authorList>
            <person name="Varga T."/>
            <person name="Krizsan K."/>
            <person name="Foldi C."/>
            <person name="Dima B."/>
            <person name="Sanchez-Garcia M."/>
            <person name="Sanchez-Ramirez S."/>
            <person name="Szollosi G.J."/>
            <person name="Szarkandi J.G."/>
            <person name="Papp V."/>
            <person name="Albert L."/>
            <person name="Andreopoulos W."/>
            <person name="Angelini C."/>
            <person name="Antonin V."/>
            <person name="Barry K.W."/>
            <person name="Bougher N.L."/>
            <person name="Buchanan P."/>
            <person name="Buyck B."/>
            <person name="Bense V."/>
            <person name="Catcheside P."/>
            <person name="Chovatia M."/>
            <person name="Cooper J."/>
            <person name="Damon W."/>
            <person name="Desjardin D."/>
            <person name="Finy P."/>
            <person name="Geml J."/>
            <person name="Haridas S."/>
            <person name="Hughes K."/>
            <person name="Justo A."/>
            <person name="Karasinski D."/>
            <person name="Kautmanova I."/>
            <person name="Kiss B."/>
            <person name="Kocsube S."/>
            <person name="Kotiranta H."/>
            <person name="LaButti K.M."/>
            <person name="Lechner B.E."/>
            <person name="Liimatainen K."/>
            <person name="Lipzen A."/>
            <person name="Lukacs Z."/>
            <person name="Mihaltcheva S."/>
            <person name="Morgado L.N."/>
            <person name="Niskanen T."/>
            <person name="Noordeloos M.E."/>
            <person name="Ohm R.A."/>
            <person name="Ortiz-Santana B."/>
            <person name="Ovrebo C."/>
            <person name="Racz N."/>
            <person name="Riley R."/>
            <person name="Savchenko A."/>
            <person name="Shiryaev A."/>
            <person name="Soop K."/>
            <person name="Spirin V."/>
            <person name="Szebenyi C."/>
            <person name="Tomsovsky M."/>
            <person name="Tulloss R.E."/>
            <person name="Uehling J."/>
            <person name="Grigoriev I.V."/>
            <person name="Vagvolgyi C."/>
            <person name="Papp T."/>
            <person name="Martin F.M."/>
            <person name="Miettinen O."/>
            <person name="Hibbett D.S."/>
            <person name="Nagy L.G."/>
        </authorList>
    </citation>
    <scope>NUCLEOTIDE SEQUENCE [LARGE SCALE GENOMIC DNA]</scope>
    <source>
        <strain evidence="1 2">NL-1719</strain>
    </source>
</reference>
<organism evidence="1 2">
    <name type="scientific">Pluteus cervinus</name>
    <dbReference type="NCBI Taxonomy" id="181527"/>
    <lineage>
        <taxon>Eukaryota</taxon>
        <taxon>Fungi</taxon>
        <taxon>Dikarya</taxon>
        <taxon>Basidiomycota</taxon>
        <taxon>Agaricomycotina</taxon>
        <taxon>Agaricomycetes</taxon>
        <taxon>Agaricomycetidae</taxon>
        <taxon>Agaricales</taxon>
        <taxon>Pluteineae</taxon>
        <taxon>Pluteaceae</taxon>
        <taxon>Pluteus</taxon>
    </lineage>
</organism>
<dbReference type="EMBL" id="ML208265">
    <property type="protein sequence ID" value="TFK74938.1"/>
    <property type="molecule type" value="Genomic_DNA"/>
</dbReference>
<evidence type="ECO:0000313" key="2">
    <source>
        <dbReference type="Proteomes" id="UP000308600"/>
    </source>
</evidence>
<proteinExistence type="predicted"/>
<accession>A0ACD3BA04</accession>